<gene>
    <name evidence="1" type="ORF">FHS38_006788</name>
</gene>
<protein>
    <recommendedName>
        <fullName evidence="3">Lipoprotein</fullName>
    </recommendedName>
</protein>
<dbReference type="AlphaFoldDB" id="A0A7W7LJ91"/>
<dbReference type="EMBL" id="JACHJG010000023">
    <property type="protein sequence ID" value="MBB4890698.1"/>
    <property type="molecule type" value="Genomic_DNA"/>
</dbReference>
<dbReference type="PROSITE" id="PS51257">
    <property type="entry name" value="PROKAR_LIPOPROTEIN"/>
    <property type="match status" value="1"/>
</dbReference>
<accession>A0A7W7LJ91</accession>
<reference evidence="1 2" key="1">
    <citation type="submission" date="2020-08" db="EMBL/GenBank/DDBJ databases">
        <title>Genomic Encyclopedia of Type Strains, Phase III (KMG-III): the genomes of soil and plant-associated and newly described type strains.</title>
        <authorList>
            <person name="Whitman W."/>
        </authorList>
    </citation>
    <scope>NUCLEOTIDE SEQUENCE [LARGE SCALE GENOMIC DNA]</scope>
    <source>
        <strain evidence="1 2">CECT 3265</strain>
    </source>
</reference>
<keyword evidence="2" id="KW-1185">Reference proteome</keyword>
<evidence type="ECO:0000313" key="1">
    <source>
        <dbReference type="EMBL" id="MBB4890698.1"/>
    </source>
</evidence>
<name>A0A7W7LJ91_STRNE</name>
<proteinExistence type="predicted"/>
<evidence type="ECO:0008006" key="3">
    <source>
        <dbReference type="Google" id="ProtNLM"/>
    </source>
</evidence>
<dbReference type="Proteomes" id="UP000556436">
    <property type="component" value="Unassembled WGS sequence"/>
</dbReference>
<evidence type="ECO:0000313" key="2">
    <source>
        <dbReference type="Proteomes" id="UP000556436"/>
    </source>
</evidence>
<organism evidence="1 2">
    <name type="scientific">Streptomyces netropsis</name>
    <name type="common">Streptoverticillium netropsis</name>
    <dbReference type="NCBI Taxonomy" id="55404"/>
    <lineage>
        <taxon>Bacteria</taxon>
        <taxon>Bacillati</taxon>
        <taxon>Actinomycetota</taxon>
        <taxon>Actinomycetes</taxon>
        <taxon>Kitasatosporales</taxon>
        <taxon>Streptomycetaceae</taxon>
        <taxon>Streptomyces</taxon>
    </lineage>
</organism>
<comment type="caution">
    <text evidence="1">The sequence shown here is derived from an EMBL/GenBank/DDBJ whole genome shotgun (WGS) entry which is preliminary data.</text>
</comment>
<sequence length="228" mass="24963">MGTPRNTTLCTLVALACVSCTGDNGATSEKSTLPASKACYSLLQGEAAGQLEKLTGLEGFSEYRSEAVEPFSSQLRRLEEVPEGGKERELCRLIVDIGKSREKSMILSVYFWWSSATVTRPHPETTRKIKSGELTLYSLGARGEAYNDSAVIYFHCSNSESARDRKVLRAGLWTTNTKLTGQAGRSARITILNAAARKIARQLNCLDTANLPETFHKISDPQRSPKNG</sequence>
<dbReference type="RefSeq" id="WP_184740096.1">
    <property type="nucleotide sequence ID" value="NZ_BMRW01000023.1"/>
</dbReference>